<comment type="subcellular location">
    <subcellularLocation>
        <location evidence="1">Nucleus</location>
    </subcellularLocation>
</comment>
<dbReference type="InterPro" id="IPR003604">
    <property type="entry name" value="Matrin/U1-like-C_Znf_C2H2"/>
</dbReference>
<gene>
    <name evidence="14" type="primary">LOC103511283</name>
</gene>
<evidence type="ECO:0000256" key="10">
    <source>
        <dbReference type="ARBA" id="ARBA00023242"/>
    </source>
</evidence>
<dbReference type="PANTHER" id="PTHR24379:SF127">
    <property type="entry name" value="BLOODY FINGERS-RELATED"/>
    <property type="match status" value="1"/>
</dbReference>
<name>A0A1S4EDU4_DIACI</name>
<dbReference type="GeneID" id="103511283"/>
<evidence type="ECO:0000256" key="3">
    <source>
        <dbReference type="ARBA" id="ARBA00022723"/>
    </source>
</evidence>
<dbReference type="InterPro" id="IPR013087">
    <property type="entry name" value="Znf_C2H2_type"/>
</dbReference>
<evidence type="ECO:0000256" key="1">
    <source>
        <dbReference type="ARBA" id="ARBA00004123"/>
    </source>
</evidence>
<dbReference type="STRING" id="121845.A0A1S4EDU4"/>
<feature type="domain" description="C2H2-type" evidence="12">
    <location>
        <begin position="333"/>
        <end position="361"/>
    </location>
</feature>
<evidence type="ECO:0000256" key="8">
    <source>
        <dbReference type="ARBA" id="ARBA00023125"/>
    </source>
</evidence>
<keyword evidence="5 11" id="KW-0863">Zinc-finger</keyword>
<dbReference type="PANTHER" id="PTHR24379">
    <property type="entry name" value="KRAB AND ZINC FINGER DOMAIN-CONTAINING"/>
    <property type="match status" value="1"/>
</dbReference>
<dbReference type="Proteomes" id="UP000079169">
    <property type="component" value="Unplaced"/>
</dbReference>
<dbReference type="SUPFAM" id="SSF57667">
    <property type="entry name" value="beta-beta-alpha zinc fingers"/>
    <property type="match status" value="3"/>
</dbReference>
<feature type="domain" description="C2H2-type" evidence="12">
    <location>
        <begin position="304"/>
        <end position="332"/>
    </location>
</feature>
<dbReference type="PaxDb" id="121845-A0A1S4EDU4"/>
<keyword evidence="10" id="KW-0539">Nucleus</keyword>
<reference evidence="14" key="1">
    <citation type="submission" date="2025-08" db="UniProtKB">
        <authorList>
            <consortium name="RefSeq"/>
        </authorList>
    </citation>
    <scope>IDENTIFICATION</scope>
</reference>
<dbReference type="Pfam" id="PF05605">
    <property type="entry name" value="zf-Di19"/>
    <property type="match status" value="1"/>
</dbReference>
<protein>
    <submittedName>
        <fullName evidence="14">Zinc finger protein 160-like</fullName>
    </submittedName>
</protein>
<sequence>MSLAQANLLLLLSDSPENVIPSESSGLIPCSYCDKKLKGQFNLRQHFFAKHSPDLLYECEICKARFKLCDPHDSKKISISRVHTRKKELLVSSTCAQQDPEPLQSASIEVITPNADPSQNLFCIKCNASFTSSPAMQSHLKKVHNFSNPNRFDCCFCSEIFNLKKDYHEHLKKEHGQTTSGTRRGDPHDLKKISISRVHTRKKELLVSSTCAQQDPEPLQSASIEVITPNADPSQNLFCIKCNASFTSSPAMQSHLKKVHNFSNPNRFDCCFCSEIFNLKKDYHEHLKKEHGQTTSGTRRFQLCACTDCGRMFYNNGALGIHRRAVHSQENTYQCDPCGKVFPSKKYMREHIKRIHINQGRVRKQREPRPPAKPDSEKPFKCNLCGTGFESDRQVSGHRVNCAFFVLKPEEAKLTGELTATTPDKESFVIMPKLKKKKKEDKIGTVRQSKLGKINGDEPPFACPQCGKLYNKKSSLYMHLSTKHGKRSEPTVCEACGKHVINIRNHMRQVHLYPEVRPHMCDLCGARFKKSSALLQHRPIHTGERHICPVCGRGFTQRGAMKKHVSTLHHLVLPNKSDEPPTQLYGGEEGNRHANSLTELTSISHQNIMRE</sequence>
<feature type="domain" description="C2H2-type" evidence="12">
    <location>
        <begin position="121"/>
        <end position="149"/>
    </location>
</feature>
<keyword evidence="7" id="KW-0805">Transcription regulation</keyword>
<dbReference type="Pfam" id="PF00096">
    <property type="entry name" value="zf-C2H2"/>
    <property type="match status" value="3"/>
</dbReference>
<accession>A0A1S4EDU4</accession>
<feature type="domain" description="C2H2-type" evidence="12">
    <location>
        <begin position="519"/>
        <end position="546"/>
    </location>
</feature>
<feature type="domain" description="C2H2-type" evidence="12">
    <location>
        <begin position="546"/>
        <end position="574"/>
    </location>
</feature>
<dbReference type="GO" id="GO:0008270">
    <property type="term" value="F:zinc ion binding"/>
    <property type="evidence" value="ECO:0007669"/>
    <property type="project" value="UniProtKB-KW"/>
</dbReference>
<evidence type="ECO:0000256" key="5">
    <source>
        <dbReference type="ARBA" id="ARBA00022771"/>
    </source>
</evidence>
<evidence type="ECO:0000256" key="9">
    <source>
        <dbReference type="ARBA" id="ARBA00023163"/>
    </source>
</evidence>
<dbReference type="GO" id="GO:0003690">
    <property type="term" value="F:double-stranded DNA binding"/>
    <property type="evidence" value="ECO:0007669"/>
    <property type="project" value="UniProtKB-ARBA"/>
</dbReference>
<keyword evidence="13" id="KW-1185">Reference proteome</keyword>
<keyword evidence="3" id="KW-0479">Metal-binding</keyword>
<dbReference type="InterPro" id="IPR008598">
    <property type="entry name" value="Di19_Zn-bd"/>
</dbReference>
<evidence type="ECO:0000256" key="4">
    <source>
        <dbReference type="ARBA" id="ARBA00022737"/>
    </source>
</evidence>
<comment type="similarity">
    <text evidence="2">Belongs to the krueppel C2H2-type zinc-finger protein family.</text>
</comment>
<evidence type="ECO:0000259" key="12">
    <source>
        <dbReference type="PROSITE" id="PS50157"/>
    </source>
</evidence>
<evidence type="ECO:0000256" key="7">
    <source>
        <dbReference type="ARBA" id="ARBA00023015"/>
    </source>
</evidence>
<evidence type="ECO:0000256" key="11">
    <source>
        <dbReference type="PROSITE-ProRule" id="PRU00042"/>
    </source>
</evidence>
<evidence type="ECO:0000256" key="2">
    <source>
        <dbReference type="ARBA" id="ARBA00006991"/>
    </source>
</evidence>
<dbReference type="FunFam" id="3.30.160.60:FF:001370">
    <property type="entry name" value="Zinc finger protein"/>
    <property type="match status" value="1"/>
</dbReference>
<dbReference type="SMART" id="SM00451">
    <property type="entry name" value="ZnF_U1"/>
    <property type="match status" value="3"/>
</dbReference>
<organism evidence="13 14">
    <name type="scientific">Diaphorina citri</name>
    <name type="common">Asian citrus psyllid</name>
    <dbReference type="NCBI Taxonomy" id="121845"/>
    <lineage>
        <taxon>Eukaryota</taxon>
        <taxon>Metazoa</taxon>
        <taxon>Ecdysozoa</taxon>
        <taxon>Arthropoda</taxon>
        <taxon>Hexapoda</taxon>
        <taxon>Insecta</taxon>
        <taxon>Pterygota</taxon>
        <taxon>Neoptera</taxon>
        <taxon>Paraneoptera</taxon>
        <taxon>Hemiptera</taxon>
        <taxon>Sternorrhyncha</taxon>
        <taxon>Psylloidea</taxon>
        <taxon>Psyllidae</taxon>
        <taxon>Diaphorininae</taxon>
        <taxon>Diaphorina</taxon>
    </lineage>
</organism>
<dbReference type="KEGG" id="dci:103511283"/>
<keyword evidence="4" id="KW-0677">Repeat</keyword>
<dbReference type="RefSeq" id="XP_017300416.1">
    <property type="nucleotide sequence ID" value="XM_017444927.2"/>
</dbReference>
<proteinExistence type="inferred from homology"/>
<evidence type="ECO:0000313" key="13">
    <source>
        <dbReference type="Proteomes" id="UP000079169"/>
    </source>
</evidence>
<evidence type="ECO:0000313" key="14">
    <source>
        <dbReference type="RefSeq" id="XP_017300416.1"/>
    </source>
</evidence>
<evidence type="ECO:0000256" key="6">
    <source>
        <dbReference type="ARBA" id="ARBA00022833"/>
    </source>
</evidence>
<dbReference type="AlphaFoldDB" id="A0A1S4EDU4"/>
<keyword evidence="8" id="KW-0238">DNA-binding</keyword>
<feature type="domain" description="C2H2-type" evidence="12">
    <location>
        <begin position="237"/>
        <end position="265"/>
    </location>
</feature>
<dbReference type="SMART" id="SM00355">
    <property type="entry name" value="ZnF_C2H2"/>
    <property type="match status" value="12"/>
</dbReference>
<keyword evidence="9" id="KW-0804">Transcription</keyword>
<feature type="domain" description="C2H2-type" evidence="12">
    <location>
        <begin position="461"/>
        <end position="488"/>
    </location>
</feature>
<dbReference type="InterPro" id="IPR036236">
    <property type="entry name" value="Znf_C2H2_sf"/>
</dbReference>
<dbReference type="Gene3D" id="3.30.160.60">
    <property type="entry name" value="Classic Zinc Finger"/>
    <property type="match status" value="6"/>
</dbReference>
<dbReference type="PROSITE" id="PS50157">
    <property type="entry name" value="ZINC_FINGER_C2H2_2"/>
    <property type="match status" value="7"/>
</dbReference>
<keyword evidence="6" id="KW-0862">Zinc</keyword>
<dbReference type="PROSITE" id="PS00028">
    <property type="entry name" value="ZINC_FINGER_C2H2_1"/>
    <property type="match status" value="10"/>
</dbReference>
<dbReference type="GO" id="GO:0005634">
    <property type="term" value="C:nucleus"/>
    <property type="evidence" value="ECO:0007669"/>
    <property type="project" value="UniProtKB-SubCell"/>
</dbReference>